<dbReference type="Proteomes" id="UP001500742">
    <property type="component" value="Unassembled WGS sequence"/>
</dbReference>
<dbReference type="RefSeq" id="WP_259087886.1">
    <property type="nucleotide sequence ID" value="NZ_BAAAZC010000019.1"/>
</dbReference>
<gene>
    <name evidence="1" type="ORF">GCM10022210_25510</name>
</gene>
<name>A0ABP7Q0D5_9SPHI</name>
<proteinExistence type="predicted"/>
<evidence type="ECO:0008006" key="3">
    <source>
        <dbReference type="Google" id="ProtNLM"/>
    </source>
</evidence>
<reference evidence="2" key="1">
    <citation type="journal article" date="2019" name="Int. J. Syst. Evol. Microbiol.">
        <title>The Global Catalogue of Microorganisms (GCM) 10K type strain sequencing project: providing services to taxonomists for standard genome sequencing and annotation.</title>
        <authorList>
            <consortium name="The Broad Institute Genomics Platform"/>
            <consortium name="The Broad Institute Genome Sequencing Center for Infectious Disease"/>
            <person name="Wu L."/>
            <person name="Ma J."/>
        </authorList>
    </citation>
    <scope>NUCLEOTIDE SEQUENCE [LARGE SCALE GENOMIC DNA]</scope>
    <source>
        <strain evidence="2">JCM 16601</strain>
    </source>
</reference>
<dbReference type="EMBL" id="BAAAZC010000019">
    <property type="protein sequence ID" value="GAA3974125.1"/>
    <property type="molecule type" value="Genomic_DNA"/>
</dbReference>
<organism evidence="1 2">
    <name type="scientific">Mucilaginibacter dorajii</name>
    <dbReference type="NCBI Taxonomy" id="692994"/>
    <lineage>
        <taxon>Bacteria</taxon>
        <taxon>Pseudomonadati</taxon>
        <taxon>Bacteroidota</taxon>
        <taxon>Sphingobacteriia</taxon>
        <taxon>Sphingobacteriales</taxon>
        <taxon>Sphingobacteriaceae</taxon>
        <taxon>Mucilaginibacter</taxon>
    </lineage>
</organism>
<protein>
    <recommendedName>
        <fullName evidence="3">Lipoprotein</fullName>
    </recommendedName>
</protein>
<comment type="caution">
    <text evidence="1">The sequence shown here is derived from an EMBL/GenBank/DDBJ whole genome shotgun (WGS) entry which is preliminary data.</text>
</comment>
<accession>A0ABP7Q0D5</accession>
<evidence type="ECO:0000313" key="1">
    <source>
        <dbReference type="EMBL" id="GAA3974125.1"/>
    </source>
</evidence>
<keyword evidence="2" id="KW-1185">Reference proteome</keyword>
<evidence type="ECO:0000313" key="2">
    <source>
        <dbReference type="Proteomes" id="UP001500742"/>
    </source>
</evidence>
<sequence length="264" mass="28045">MKPNYKFIFIALAGIVLTYAGCSKLKDDGTANTSTVSTKVVNAQMASTLSEALYGSEGGFSISDGLDYPTNIDFKVKGKARIESIHNFGCGFKIDTTFSASLGDSDTSKLDIWEKINYQVACTSNKISSVSIADSLNLVIVGGGNHITEKYGKNFLLKSLNPGVSNTKLQLDGKLNLSVNGTYKEGTATKAISATFSFNLSALTIDRSKDADITGGSATFSTKGTYDKGTWNYSGTITFLGDHKAKITINGEVTTINVKTGQVV</sequence>